<evidence type="ECO:0000313" key="1">
    <source>
        <dbReference type="EMBL" id="MBN0042523.1"/>
    </source>
</evidence>
<gene>
    <name evidence="1" type="ORF">JS756_00025</name>
</gene>
<proteinExistence type="predicted"/>
<protein>
    <recommendedName>
        <fullName evidence="3">Phytanoyl-CoA dioxygenase</fullName>
    </recommendedName>
</protein>
<evidence type="ECO:0000313" key="2">
    <source>
        <dbReference type="Proteomes" id="UP000788262"/>
    </source>
</evidence>
<dbReference type="Proteomes" id="UP000788262">
    <property type="component" value="Unassembled WGS sequence"/>
</dbReference>
<keyword evidence="2" id="KW-1185">Reference proteome</keyword>
<reference evidence="1 2" key="1">
    <citation type="submission" date="2021-02" db="EMBL/GenBank/DDBJ databases">
        <title>Whole genome sequencing of Streptomyces actuosus VRA1.</title>
        <authorList>
            <person name="Sen G."/>
            <person name="Sen A."/>
        </authorList>
    </citation>
    <scope>NUCLEOTIDE SEQUENCE [LARGE SCALE GENOMIC DNA]</scope>
    <source>
        <strain evidence="1 2">VRA1</strain>
    </source>
</reference>
<sequence>MLTDDQVTRFIEDGFAKVEQAFPEKVAAECLAILWRETGRDPDDPSTWIKPVTRISARPRFLAQPCLYPAEPYDVDRGISPVEQAIRRGLGL</sequence>
<name>A0ABS2VHF7_STRAS</name>
<dbReference type="RefSeq" id="WP_205380768.1">
    <property type="nucleotide sequence ID" value="NZ_JAFFZS010000001.1"/>
</dbReference>
<dbReference type="EMBL" id="JAFFZS010000001">
    <property type="protein sequence ID" value="MBN0042523.1"/>
    <property type="molecule type" value="Genomic_DNA"/>
</dbReference>
<evidence type="ECO:0008006" key="3">
    <source>
        <dbReference type="Google" id="ProtNLM"/>
    </source>
</evidence>
<organism evidence="1 2">
    <name type="scientific">Streptomyces actuosus</name>
    <dbReference type="NCBI Taxonomy" id="1885"/>
    <lineage>
        <taxon>Bacteria</taxon>
        <taxon>Bacillati</taxon>
        <taxon>Actinomycetota</taxon>
        <taxon>Actinomycetes</taxon>
        <taxon>Kitasatosporales</taxon>
        <taxon>Streptomycetaceae</taxon>
        <taxon>Streptomyces</taxon>
    </lineage>
</organism>
<comment type="caution">
    <text evidence="1">The sequence shown here is derived from an EMBL/GenBank/DDBJ whole genome shotgun (WGS) entry which is preliminary data.</text>
</comment>
<accession>A0ABS2VHF7</accession>
<dbReference type="SUPFAM" id="SSF51197">
    <property type="entry name" value="Clavaminate synthase-like"/>
    <property type="match status" value="1"/>
</dbReference>